<sequence>MPLLEVFSVRNGVRHLIGAGAGVLAVPLIGTGLAYGDAERFNTAPQISVDVIAMAAFAGALVLIGVLAGSRVSPMASLLPGLVFTGAAGAVIGRVYTYGDMRLWNELVPPGYLPYYEPFLARWALVAGLVLLVASLFPSRWRARPARSTPPPPPEEEAVDEETPEPPPLPKRIPSRY</sequence>
<keyword evidence="4" id="KW-1185">Reference proteome</keyword>
<keyword evidence="2" id="KW-1133">Transmembrane helix</keyword>
<feature type="transmembrane region" description="Helical" evidence="2">
    <location>
        <begin position="47"/>
        <end position="67"/>
    </location>
</feature>
<keyword evidence="2" id="KW-0812">Transmembrane</keyword>
<evidence type="ECO:0000256" key="1">
    <source>
        <dbReference type="SAM" id="MobiDB-lite"/>
    </source>
</evidence>
<accession>A0ABP6XNT2</accession>
<gene>
    <name evidence="3" type="ORF">GCM10022419_057850</name>
</gene>
<protein>
    <recommendedName>
        <fullName evidence="5">DUF3995 domain-containing protein</fullName>
    </recommendedName>
</protein>
<reference evidence="4" key="1">
    <citation type="journal article" date="2019" name="Int. J. Syst. Evol. Microbiol.">
        <title>The Global Catalogue of Microorganisms (GCM) 10K type strain sequencing project: providing services to taxonomists for standard genome sequencing and annotation.</title>
        <authorList>
            <consortium name="The Broad Institute Genomics Platform"/>
            <consortium name="The Broad Institute Genome Sequencing Center for Infectious Disease"/>
            <person name="Wu L."/>
            <person name="Ma J."/>
        </authorList>
    </citation>
    <scope>NUCLEOTIDE SEQUENCE [LARGE SCALE GENOMIC DNA]</scope>
    <source>
        <strain evidence="4">JCM 17326</strain>
    </source>
</reference>
<evidence type="ECO:0008006" key="5">
    <source>
        <dbReference type="Google" id="ProtNLM"/>
    </source>
</evidence>
<feature type="transmembrane region" description="Helical" evidence="2">
    <location>
        <begin position="79"/>
        <end position="99"/>
    </location>
</feature>
<organism evidence="3 4">
    <name type="scientific">Nonomuraea rosea</name>
    <dbReference type="NCBI Taxonomy" id="638574"/>
    <lineage>
        <taxon>Bacteria</taxon>
        <taxon>Bacillati</taxon>
        <taxon>Actinomycetota</taxon>
        <taxon>Actinomycetes</taxon>
        <taxon>Streptosporangiales</taxon>
        <taxon>Streptosporangiaceae</taxon>
        <taxon>Nonomuraea</taxon>
    </lineage>
</organism>
<dbReference type="EMBL" id="BAABDQ010000013">
    <property type="protein sequence ID" value="GAA3569387.1"/>
    <property type="molecule type" value="Genomic_DNA"/>
</dbReference>
<dbReference type="Proteomes" id="UP001500630">
    <property type="component" value="Unassembled WGS sequence"/>
</dbReference>
<feature type="region of interest" description="Disordered" evidence="1">
    <location>
        <begin position="142"/>
        <end position="177"/>
    </location>
</feature>
<proteinExistence type="predicted"/>
<feature type="compositionally biased region" description="Acidic residues" evidence="1">
    <location>
        <begin position="154"/>
        <end position="164"/>
    </location>
</feature>
<evidence type="ECO:0000256" key="2">
    <source>
        <dbReference type="SAM" id="Phobius"/>
    </source>
</evidence>
<name>A0ABP6XNT2_9ACTN</name>
<keyword evidence="2" id="KW-0472">Membrane</keyword>
<evidence type="ECO:0000313" key="4">
    <source>
        <dbReference type="Proteomes" id="UP001500630"/>
    </source>
</evidence>
<comment type="caution">
    <text evidence="3">The sequence shown here is derived from an EMBL/GenBank/DDBJ whole genome shotgun (WGS) entry which is preliminary data.</text>
</comment>
<feature type="transmembrane region" description="Helical" evidence="2">
    <location>
        <begin position="119"/>
        <end position="137"/>
    </location>
</feature>
<evidence type="ECO:0000313" key="3">
    <source>
        <dbReference type="EMBL" id="GAA3569387.1"/>
    </source>
</evidence>
<feature type="transmembrane region" description="Helical" evidence="2">
    <location>
        <begin position="12"/>
        <end position="35"/>
    </location>
</feature>